<dbReference type="PANTHER" id="PTHR43133:SF25">
    <property type="entry name" value="RNA POLYMERASE SIGMA FACTOR RFAY-RELATED"/>
    <property type="match status" value="1"/>
</dbReference>
<dbReference type="PANTHER" id="PTHR43133">
    <property type="entry name" value="RNA POLYMERASE ECF-TYPE SIGMA FACTO"/>
    <property type="match status" value="1"/>
</dbReference>
<dbReference type="NCBIfam" id="TIGR02937">
    <property type="entry name" value="sigma70-ECF"/>
    <property type="match status" value="1"/>
</dbReference>
<comment type="similarity">
    <text evidence="1">Belongs to the sigma-70 factor family. ECF subfamily.</text>
</comment>
<keyword evidence="2" id="KW-0805">Transcription regulation</keyword>
<gene>
    <name evidence="7" type="ORF">SAMN04488518_11318</name>
</gene>
<dbReference type="InterPro" id="IPR013324">
    <property type="entry name" value="RNA_pol_sigma_r3/r4-like"/>
</dbReference>
<dbReference type="SUPFAM" id="SSF88946">
    <property type="entry name" value="Sigma2 domain of RNA polymerase sigma factors"/>
    <property type="match status" value="1"/>
</dbReference>
<evidence type="ECO:0000256" key="3">
    <source>
        <dbReference type="ARBA" id="ARBA00023082"/>
    </source>
</evidence>
<keyword evidence="3" id="KW-0731">Sigma factor</keyword>
<proteinExistence type="inferred from homology"/>
<keyword evidence="4" id="KW-0804">Transcription</keyword>
<evidence type="ECO:0000259" key="5">
    <source>
        <dbReference type="Pfam" id="PF04542"/>
    </source>
</evidence>
<evidence type="ECO:0000256" key="2">
    <source>
        <dbReference type="ARBA" id="ARBA00023015"/>
    </source>
</evidence>
<dbReference type="SUPFAM" id="SSF88659">
    <property type="entry name" value="Sigma3 and sigma4 domains of RNA polymerase sigma factors"/>
    <property type="match status" value="1"/>
</dbReference>
<evidence type="ECO:0000313" key="7">
    <source>
        <dbReference type="EMBL" id="SFK97784.1"/>
    </source>
</evidence>
<sequence length="178" mass="20159">MYFGKKYQKRFQSDLITLMPRLWRFALSLAGQKDLADDLVQATCLRALERESQFQAGSNFAAWTMTICRSIWLNEMRSQHLRKTGQLDTAIESNLIDPSPSPETNIFAAEVFKQVMRLPEGQRSVVELVFVEQFTYREAAAILGIPIGTVMSRLSAARKTLAPLQQEQASQMKKGELA</sequence>
<comment type="caution">
    <text evidence="7">The sequence shown here is derived from an EMBL/GenBank/DDBJ whole genome shotgun (WGS) entry which is preliminary data.</text>
</comment>
<protein>
    <submittedName>
        <fullName evidence="7">RNA polymerase sigma-70 factor, ECF subfamily</fullName>
    </submittedName>
</protein>
<reference evidence="7 8" key="1">
    <citation type="submission" date="2016-10" db="EMBL/GenBank/DDBJ databases">
        <authorList>
            <person name="Varghese N."/>
            <person name="Submissions S."/>
        </authorList>
    </citation>
    <scope>NUCLEOTIDE SEQUENCE [LARGE SCALE GENOMIC DNA]</scope>
    <source>
        <strain evidence="7 8">DSM 16392</strain>
    </source>
</reference>
<evidence type="ECO:0000256" key="1">
    <source>
        <dbReference type="ARBA" id="ARBA00010641"/>
    </source>
</evidence>
<dbReference type="Gene3D" id="1.10.1740.10">
    <property type="match status" value="1"/>
</dbReference>
<dbReference type="InterPro" id="IPR039425">
    <property type="entry name" value="RNA_pol_sigma-70-like"/>
</dbReference>
<dbReference type="InterPro" id="IPR013325">
    <property type="entry name" value="RNA_pol_sigma_r2"/>
</dbReference>
<feature type="domain" description="RNA polymerase sigma factor 70 region 4 type 2" evidence="6">
    <location>
        <begin position="115"/>
        <end position="161"/>
    </location>
</feature>
<organism evidence="7 8">
    <name type="scientific">Pseudovibrio ascidiaceicola</name>
    <dbReference type="NCBI Taxonomy" id="285279"/>
    <lineage>
        <taxon>Bacteria</taxon>
        <taxon>Pseudomonadati</taxon>
        <taxon>Pseudomonadota</taxon>
        <taxon>Alphaproteobacteria</taxon>
        <taxon>Hyphomicrobiales</taxon>
        <taxon>Stappiaceae</taxon>
        <taxon>Pseudovibrio</taxon>
    </lineage>
</organism>
<evidence type="ECO:0000313" key="8">
    <source>
        <dbReference type="Proteomes" id="UP000199598"/>
    </source>
</evidence>
<name>A0A1I4DW14_9HYPH</name>
<dbReference type="Pfam" id="PF04542">
    <property type="entry name" value="Sigma70_r2"/>
    <property type="match status" value="1"/>
</dbReference>
<dbReference type="InterPro" id="IPR036388">
    <property type="entry name" value="WH-like_DNA-bd_sf"/>
</dbReference>
<dbReference type="InterPro" id="IPR014284">
    <property type="entry name" value="RNA_pol_sigma-70_dom"/>
</dbReference>
<feature type="domain" description="RNA polymerase sigma-70 region 2" evidence="5">
    <location>
        <begin position="18"/>
        <end position="79"/>
    </location>
</feature>
<dbReference type="Proteomes" id="UP000199598">
    <property type="component" value="Unassembled WGS sequence"/>
</dbReference>
<dbReference type="Pfam" id="PF08281">
    <property type="entry name" value="Sigma70_r4_2"/>
    <property type="match status" value="1"/>
</dbReference>
<evidence type="ECO:0000259" key="6">
    <source>
        <dbReference type="Pfam" id="PF08281"/>
    </source>
</evidence>
<dbReference type="CDD" id="cd06171">
    <property type="entry name" value="Sigma70_r4"/>
    <property type="match status" value="1"/>
</dbReference>
<evidence type="ECO:0000256" key="4">
    <source>
        <dbReference type="ARBA" id="ARBA00023163"/>
    </source>
</evidence>
<dbReference type="EMBL" id="FOSK01000013">
    <property type="protein sequence ID" value="SFK97784.1"/>
    <property type="molecule type" value="Genomic_DNA"/>
</dbReference>
<dbReference type="InterPro" id="IPR013249">
    <property type="entry name" value="RNA_pol_sigma70_r4_t2"/>
</dbReference>
<dbReference type="Gene3D" id="1.10.10.10">
    <property type="entry name" value="Winged helix-like DNA-binding domain superfamily/Winged helix DNA-binding domain"/>
    <property type="match status" value="1"/>
</dbReference>
<keyword evidence="8" id="KW-1185">Reference proteome</keyword>
<dbReference type="InterPro" id="IPR007627">
    <property type="entry name" value="RNA_pol_sigma70_r2"/>
</dbReference>
<accession>A0A1I4DW14</accession>